<dbReference type="Gene3D" id="3.40.50.300">
    <property type="entry name" value="P-loop containing nucleotide triphosphate hydrolases"/>
    <property type="match status" value="1"/>
</dbReference>
<evidence type="ECO:0000313" key="12">
    <source>
        <dbReference type="Proteomes" id="UP000708576"/>
    </source>
</evidence>
<organism evidence="11 12">
    <name type="scientific">Carboxylicivirga linearis</name>
    <dbReference type="NCBI Taxonomy" id="1628157"/>
    <lineage>
        <taxon>Bacteria</taxon>
        <taxon>Pseudomonadati</taxon>
        <taxon>Bacteroidota</taxon>
        <taxon>Bacteroidia</taxon>
        <taxon>Marinilabiliales</taxon>
        <taxon>Marinilabiliaceae</taxon>
        <taxon>Carboxylicivirga</taxon>
    </lineage>
</organism>
<dbReference type="SUPFAM" id="SSF52540">
    <property type="entry name" value="P-loop containing nucleoside triphosphate hydrolases"/>
    <property type="match status" value="1"/>
</dbReference>
<keyword evidence="4" id="KW-0547">Nucleotide-binding</keyword>
<comment type="caution">
    <text evidence="11">The sequence shown here is derived from an EMBL/GenBank/DDBJ whole genome shotgun (WGS) entry which is preliminary data.</text>
</comment>
<evidence type="ECO:0000259" key="10">
    <source>
        <dbReference type="Pfam" id="PF13614"/>
    </source>
</evidence>
<dbReference type="InterPro" id="IPR027417">
    <property type="entry name" value="P-loop_NTPase"/>
</dbReference>
<keyword evidence="7" id="KW-0829">Tyrosine-protein kinase</keyword>
<keyword evidence="9" id="KW-1133">Transmembrane helix</keyword>
<gene>
    <name evidence="11" type="ORF">KEM10_20090</name>
</gene>
<dbReference type="PANTHER" id="PTHR32309">
    <property type="entry name" value="TYROSINE-PROTEIN KINASE"/>
    <property type="match status" value="1"/>
</dbReference>
<evidence type="ECO:0000256" key="1">
    <source>
        <dbReference type="ARBA" id="ARBA00007316"/>
    </source>
</evidence>
<dbReference type="EMBL" id="JAGUCO010000025">
    <property type="protein sequence ID" value="MBS2100597.1"/>
    <property type="molecule type" value="Genomic_DNA"/>
</dbReference>
<keyword evidence="9" id="KW-0812">Transmembrane</keyword>
<dbReference type="GO" id="GO:0004715">
    <property type="term" value="F:non-membrane spanning protein tyrosine kinase activity"/>
    <property type="evidence" value="ECO:0007669"/>
    <property type="project" value="UniProtKB-EC"/>
</dbReference>
<evidence type="ECO:0000256" key="5">
    <source>
        <dbReference type="ARBA" id="ARBA00022777"/>
    </source>
</evidence>
<name>A0ABS5K0C7_9BACT</name>
<dbReference type="Proteomes" id="UP000708576">
    <property type="component" value="Unassembled WGS sequence"/>
</dbReference>
<keyword evidence="9" id="KW-0472">Membrane</keyword>
<dbReference type="CDD" id="cd05387">
    <property type="entry name" value="BY-kinase"/>
    <property type="match status" value="1"/>
</dbReference>
<evidence type="ECO:0000256" key="4">
    <source>
        <dbReference type="ARBA" id="ARBA00022741"/>
    </source>
</evidence>
<evidence type="ECO:0000313" key="11">
    <source>
        <dbReference type="EMBL" id="MBS2100597.1"/>
    </source>
</evidence>
<feature type="domain" description="AAA" evidence="10">
    <location>
        <begin position="584"/>
        <end position="726"/>
    </location>
</feature>
<keyword evidence="3 11" id="KW-0808">Transferase</keyword>
<keyword evidence="12" id="KW-1185">Reference proteome</keyword>
<sequence length="777" mass="88723">MKTMTNDDFYQEESNFNFQKLFYRALRFWYVIPICLLITSVFTYYNYKSTAPQYKVSARLLISGNQGEMPTIGSGEGALPGINIGVYNSVDNQLIILTSSRQIEKTLLNLDFFVSYYEDETFLETEIYQETPFLVVLETPVKQLVYQKYKLNFIDEKTYVLTKEEDKDFRSEHRFFEKVQLEGNTFSVIPNDKKIDGSNYVARSFALSINPLELLIKRFKSRVIIDGLQRGSSIYEVSIEVNNVEKGLDFINELAQNSVNYTLEKKNQIANNTIKFIESQLVGVGDSLSVARSVLENFRSRNEMMDISMQGQIIIDKTQNLQEEKSSLQSQLDYYNYLVDYMQSDQDILNLLPPSAYGVNNVMISQMITELSSLNAEKEGLQFNSKIENPNIARISRRMETLKRSIEQQAQSNVQSTDYSIKELDNRLMNLSKDIRRLPKTEQVLLDIERKFQSTDRMYSYLMERRSDAQLAKAANTPDNEIVEYATELGRVKPDRKRFVIIIVFLGIIFPIVVVFLIIYSNNKILDKEDLESRTNLPIIGIVPSIQRSKETMQSILNPRSALSESIRTIRTSLEFYSSSDKCKTILITSGLPGEGKSLSAVNLAASYAQLGKKTLLIDFDMRRPTIDSVLNIKVNGTGLSRHLSSQIIGSDKHLIETTEFSNLDVIPSGEIPPNPAELIAGEQTRNLISELRHLYDTIVIDSPPIGLVTDATLLNQFADVTILVTRHNVTPKPMLENLLKEEKVKSLNKLCLLLNDLPITKRAYNSYSYSGKYYEQ</sequence>
<keyword evidence="5" id="KW-0418">Kinase</keyword>
<proteinExistence type="inferred from homology"/>
<dbReference type="NCBIfam" id="TIGR01007">
    <property type="entry name" value="eps_fam"/>
    <property type="match status" value="1"/>
</dbReference>
<keyword evidence="6" id="KW-0067">ATP-binding</keyword>
<feature type="transmembrane region" description="Helical" evidence="9">
    <location>
        <begin position="499"/>
        <end position="520"/>
    </location>
</feature>
<feature type="transmembrane region" description="Helical" evidence="9">
    <location>
        <begin position="28"/>
        <end position="47"/>
    </location>
</feature>
<protein>
    <recommendedName>
        <fullName evidence="2">non-specific protein-tyrosine kinase</fullName>
        <ecNumber evidence="2">2.7.10.2</ecNumber>
    </recommendedName>
</protein>
<evidence type="ECO:0000256" key="7">
    <source>
        <dbReference type="ARBA" id="ARBA00023137"/>
    </source>
</evidence>
<evidence type="ECO:0000256" key="6">
    <source>
        <dbReference type="ARBA" id="ARBA00022840"/>
    </source>
</evidence>
<dbReference type="Pfam" id="PF13614">
    <property type="entry name" value="AAA_31"/>
    <property type="match status" value="1"/>
</dbReference>
<evidence type="ECO:0000256" key="9">
    <source>
        <dbReference type="SAM" id="Phobius"/>
    </source>
</evidence>
<reference evidence="11 12" key="1">
    <citation type="journal article" date="2015" name="Int. J. Syst. Evol. Microbiol.">
        <title>Carboxylicivirga linearis sp. nov., isolated from a sea cucumber culture pond.</title>
        <authorList>
            <person name="Wang F.Q."/>
            <person name="Zhou Y.X."/>
            <person name="Lin X.Z."/>
            <person name="Chen G.J."/>
            <person name="Du Z.J."/>
        </authorList>
    </citation>
    <scope>NUCLEOTIDE SEQUENCE [LARGE SCALE GENOMIC DNA]</scope>
    <source>
        <strain evidence="11 12">FB218</strain>
    </source>
</reference>
<dbReference type="EC" id="2.7.10.2" evidence="2"/>
<dbReference type="RefSeq" id="WP_212218751.1">
    <property type="nucleotide sequence ID" value="NZ_JAGUCO010000025.1"/>
</dbReference>
<comment type="similarity">
    <text evidence="1">Belongs to the CpsD/CapB family.</text>
</comment>
<accession>A0ABS5K0C7</accession>
<evidence type="ECO:0000256" key="2">
    <source>
        <dbReference type="ARBA" id="ARBA00011903"/>
    </source>
</evidence>
<dbReference type="InterPro" id="IPR025669">
    <property type="entry name" value="AAA_dom"/>
</dbReference>
<dbReference type="InterPro" id="IPR005702">
    <property type="entry name" value="Wzc-like_C"/>
</dbReference>
<dbReference type="InterPro" id="IPR050445">
    <property type="entry name" value="Bact_polysacc_biosynth/exp"/>
</dbReference>
<dbReference type="PANTHER" id="PTHR32309:SF13">
    <property type="entry name" value="FERRIC ENTEROBACTIN TRANSPORT PROTEIN FEPE"/>
    <property type="match status" value="1"/>
</dbReference>
<evidence type="ECO:0000256" key="3">
    <source>
        <dbReference type="ARBA" id="ARBA00022679"/>
    </source>
</evidence>
<evidence type="ECO:0000256" key="8">
    <source>
        <dbReference type="ARBA" id="ARBA00051245"/>
    </source>
</evidence>
<comment type="catalytic activity">
    <reaction evidence="8">
        <text>L-tyrosyl-[protein] + ATP = O-phospho-L-tyrosyl-[protein] + ADP + H(+)</text>
        <dbReference type="Rhea" id="RHEA:10596"/>
        <dbReference type="Rhea" id="RHEA-COMP:10136"/>
        <dbReference type="Rhea" id="RHEA-COMP:20101"/>
        <dbReference type="ChEBI" id="CHEBI:15378"/>
        <dbReference type="ChEBI" id="CHEBI:30616"/>
        <dbReference type="ChEBI" id="CHEBI:46858"/>
        <dbReference type="ChEBI" id="CHEBI:61978"/>
        <dbReference type="ChEBI" id="CHEBI:456216"/>
        <dbReference type="EC" id="2.7.10.2"/>
    </reaction>
</comment>